<dbReference type="InterPro" id="IPR032365">
    <property type="entry name" value="PUFD"/>
</dbReference>
<dbReference type="InterPro" id="IPR047144">
    <property type="entry name" value="BCOR-like"/>
</dbReference>
<evidence type="ECO:0000256" key="8">
    <source>
        <dbReference type="PROSITE-ProRule" id="PRU00023"/>
    </source>
</evidence>
<organism evidence="11 12">
    <name type="scientific">Paramormyrops kingsleyae</name>
    <dbReference type="NCBI Taxonomy" id="1676925"/>
    <lineage>
        <taxon>Eukaryota</taxon>
        <taxon>Metazoa</taxon>
        <taxon>Chordata</taxon>
        <taxon>Craniata</taxon>
        <taxon>Vertebrata</taxon>
        <taxon>Euteleostomi</taxon>
        <taxon>Actinopterygii</taxon>
        <taxon>Neopterygii</taxon>
        <taxon>Teleostei</taxon>
        <taxon>Osteoglossocephala</taxon>
        <taxon>Osteoglossomorpha</taxon>
        <taxon>Osteoglossiformes</taxon>
        <taxon>Mormyridae</taxon>
        <taxon>Paramormyrops</taxon>
    </lineage>
</organism>
<evidence type="ECO:0000313" key="11">
    <source>
        <dbReference type="Ensembl" id="ENSPKIP00000033825.1"/>
    </source>
</evidence>
<feature type="compositionally biased region" description="Pro residues" evidence="9">
    <location>
        <begin position="1498"/>
        <end position="1510"/>
    </location>
</feature>
<dbReference type="Ensembl" id="ENSPKIT00000014720.1">
    <property type="protein sequence ID" value="ENSPKIP00000033825.1"/>
    <property type="gene ID" value="ENSPKIG00000013393.1"/>
</dbReference>
<reference evidence="11" key="1">
    <citation type="submission" date="2025-08" db="UniProtKB">
        <authorList>
            <consortium name="Ensembl"/>
        </authorList>
    </citation>
    <scope>IDENTIFICATION</scope>
</reference>
<comment type="similarity">
    <text evidence="7">Belongs to the BCOR family.</text>
</comment>
<dbReference type="InterPro" id="IPR036770">
    <property type="entry name" value="Ankyrin_rpt-contain_sf"/>
</dbReference>
<comment type="subcellular location">
    <subcellularLocation>
        <location evidence="1">Nucleus</location>
    </subcellularLocation>
</comment>
<feature type="region of interest" description="Disordered" evidence="9">
    <location>
        <begin position="1489"/>
        <end position="1510"/>
    </location>
</feature>
<keyword evidence="2" id="KW-1017">Isopeptide bond</keyword>
<dbReference type="GO" id="GO:0005634">
    <property type="term" value="C:nucleus"/>
    <property type="evidence" value="ECO:0007669"/>
    <property type="project" value="UniProtKB-SubCell"/>
</dbReference>
<evidence type="ECO:0000256" key="7">
    <source>
        <dbReference type="ARBA" id="ARBA00034703"/>
    </source>
</evidence>
<feature type="compositionally biased region" description="Low complexity" evidence="9">
    <location>
        <begin position="976"/>
        <end position="989"/>
    </location>
</feature>
<evidence type="ECO:0000256" key="2">
    <source>
        <dbReference type="ARBA" id="ARBA00022499"/>
    </source>
</evidence>
<feature type="region of interest" description="Disordered" evidence="9">
    <location>
        <begin position="66"/>
        <end position="94"/>
    </location>
</feature>
<dbReference type="GeneTree" id="ENSGT00940000153737"/>
<dbReference type="PROSITE" id="PS50088">
    <property type="entry name" value="ANK_REPEAT"/>
    <property type="match status" value="2"/>
</dbReference>
<evidence type="ECO:0000313" key="12">
    <source>
        <dbReference type="Proteomes" id="UP000261540"/>
    </source>
</evidence>
<dbReference type="Gene3D" id="1.25.40.20">
    <property type="entry name" value="Ankyrin repeat-containing domain"/>
    <property type="match status" value="1"/>
</dbReference>
<accession>A0A3B3STZ7</accession>
<dbReference type="Gene3D" id="3.10.260.40">
    <property type="entry name" value="BCL-6 corepressor, PCGF1 binding domain"/>
    <property type="match status" value="1"/>
</dbReference>
<feature type="region of interest" description="Disordered" evidence="9">
    <location>
        <begin position="151"/>
        <end position="204"/>
    </location>
</feature>
<evidence type="ECO:0000256" key="3">
    <source>
        <dbReference type="ARBA" id="ARBA00022553"/>
    </source>
</evidence>
<proteinExistence type="inferred from homology"/>
<evidence type="ECO:0000256" key="4">
    <source>
        <dbReference type="ARBA" id="ARBA00022737"/>
    </source>
</evidence>
<keyword evidence="3" id="KW-0597">Phosphoprotein</keyword>
<keyword evidence="8" id="KW-0040">ANK repeat</keyword>
<feature type="compositionally biased region" description="Basic and acidic residues" evidence="9">
    <location>
        <begin position="852"/>
        <end position="863"/>
    </location>
</feature>
<dbReference type="PANTHER" id="PTHR24117:SF6">
    <property type="entry name" value="BCL-6 COREPRESSOR-LIKE PROTEIN 1"/>
    <property type="match status" value="1"/>
</dbReference>
<dbReference type="SUPFAM" id="SSF48403">
    <property type="entry name" value="Ankyrin repeat"/>
    <property type="match status" value="1"/>
</dbReference>
<dbReference type="InterPro" id="IPR002110">
    <property type="entry name" value="Ankyrin_rpt"/>
</dbReference>
<feature type="compositionally biased region" description="Basic and acidic residues" evidence="9">
    <location>
        <begin position="745"/>
        <end position="761"/>
    </location>
</feature>
<dbReference type="SMART" id="SM00248">
    <property type="entry name" value="ANK"/>
    <property type="match status" value="3"/>
</dbReference>
<feature type="region of interest" description="Disordered" evidence="9">
    <location>
        <begin position="848"/>
        <end position="913"/>
    </location>
</feature>
<evidence type="ECO:0000256" key="9">
    <source>
        <dbReference type="SAM" id="MobiDB-lite"/>
    </source>
</evidence>
<evidence type="ECO:0000256" key="5">
    <source>
        <dbReference type="ARBA" id="ARBA00022843"/>
    </source>
</evidence>
<feature type="compositionally biased region" description="Basic and acidic residues" evidence="9">
    <location>
        <begin position="66"/>
        <end position="81"/>
    </location>
</feature>
<feature type="region of interest" description="Disordered" evidence="9">
    <location>
        <begin position="1046"/>
        <end position="1166"/>
    </location>
</feature>
<feature type="region of interest" description="Disordered" evidence="9">
    <location>
        <begin position="742"/>
        <end position="764"/>
    </location>
</feature>
<protein>
    <submittedName>
        <fullName evidence="11">BCL6 corepressor-like 1</fullName>
    </submittedName>
</protein>
<dbReference type="PROSITE" id="PS50297">
    <property type="entry name" value="ANK_REP_REGION"/>
    <property type="match status" value="2"/>
</dbReference>
<dbReference type="FunFam" id="1.25.40.20:FF:000032">
    <property type="entry name" value="BCL-6 corepressor isoform X1"/>
    <property type="match status" value="1"/>
</dbReference>
<sequence>MVSAPHLCSSVHGWLDHIHLCTIGEERGVSNTKENSSGTDLRSPSHKKCVNISHMQVDPLQMHVGDKGKVGREEGGPKESKSMVGNPVSQPLTPECAPDRALSCKRGPTEDLNNCVSVKGSHLKHYLEAPLTYPCGGTPLLDPIPRSTVVSEEAETSKHAENVEVFPTQQRPGGERDSQEVPLNSNLAHPAKKTHTQTQSTSLSSSRCSQFQTGQPIAFLLQPNLSCQLGSITLPSNLDQITVLRKVPATKCSTECHLKDSSRDMAAESQPCPQHLTVGRALAPETQLSFKALKPMCCSASTKKNVIAGKDGNLAEDAESRLDAPAPLKQPAPGSASLVPLSLTPSSETCCSSAEAHLTAQNRLLNEKGKCSLNRSDKNISSPSTSLESPRGTEEQTEACPGEVKDIPLDLSSNSKHQKNTVQVQKILQAGGHLESKPNDTISPKEVLQTPASSFVPNIPYAVLSDTMANGGLPKNSFTQLNHPVLEPSVAWAKIQIQNTKSPVSLLGTYVGIANPVLASTLRTNDGKGIAFIEDIQDLGRPEIISIIDQGEQPLSSRKKASSRTRDSKQRHYKFSSNTHEAGLQQCQSKHASSNVILSTASPQVGVNGKLSGGKQTVSRSPKSKQLLPVRRLGASSQSPLKKVEEKVGRSKSSSLKLETIVEQGSLETSSNINKGCGNQAATEPRKSEGTVLTAGHRDDPIQHTAKCTSFTNERKRDGRQDNCQPGRIPTGLTRNIAESTYNTTEKHHQDEDPETRDSSVKSRQTIRLQMSGDLGRIGRGKKELIQLSGEREKNGQQLVQGLSPDSKVDGIGFSILNGQCSGREISITGGVSQTSSSEKVAINKNKKCRMSKQDEAQKEASKKTTMGIVKHKRKIPIVKRKKQTKKQKNQLAPALEPKLPESKGGKRRQGGRCSVTVAEALLHLEAGNVSSLPVLRETAGDTKLEPSSVIPGWPPAPRSSRGRRRTAKVEAGGHSLTSRSATPSPSSARRPRGRPRSSGLSNQAKCDAETAMRRSQRDTEPRKKRKRCRNRRYRNEEYVMERVKVEQVTSKKSVSTRRAARGTTDPMRATPPCQPDGPSGCPKRPPLTRSGSSRCQDICSPPRLADKPSGKRKFKSKHLGRKEERKKLKTKRGCLGKRPTPPIVCGSTPPAKRPSSVSPTTPNWRGGVEKARILKSPPGRVVPPEVRRLIVNKNAGETLLQRASRLGYEEVVLYCLQKDPQELNRRDNAGYSALHKACARGWAHIVQVLLDHGADVNCGAQDGTRPIHDAVVNDNLSVVWMLLNHGADPTLATYSGQTALKLAQSTNMQSFLMEYFADQEGRPDQDPRLHWDFYSSILFETEEKACWNFLLSVPEGDEGERGNGDKAVEAEAGDCLLFELSDEPHIPCYHIQVSLFQGYCNWFLLTDVLRRLKTSARLFQARYPHFQVVGVPCSELQRQASVSQLTPLPGNLQPAKKLDDGLVQLVKCVPDLQRLLGSTVHCLTREASTDSAGPWSRSPPPSLSAQPSP</sequence>
<feature type="domain" description="BCL-6 corepressor PCGF1 binding" evidence="10">
    <location>
        <begin position="1375"/>
        <end position="1485"/>
    </location>
</feature>
<reference evidence="11" key="2">
    <citation type="submission" date="2025-09" db="UniProtKB">
        <authorList>
            <consortium name="Ensembl"/>
        </authorList>
    </citation>
    <scope>IDENTIFICATION</scope>
</reference>
<feature type="compositionally biased region" description="Polar residues" evidence="9">
    <location>
        <begin position="379"/>
        <end position="388"/>
    </location>
</feature>
<dbReference type="InterPro" id="IPR038227">
    <property type="entry name" value="PUFD_som_sf"/>
</dbReference>
<dbReference type="Pfam" id="PF16553">
    <property type="entry name" value="PUFD"/>
    <property type="match status" value="1"/>
</dbReference>
<evidence type="ECO:0000256" key="6">
    <source>
        <dbReference type="ARBA" id="ARBA00023242"/>
    </source>
</evidence>
<feature type="region of interest" description="Disordered" evidence="9">
    <location>
        <begin position="373"/>
        <end position="399"/>
    </location>
</feature>
<feature type="compositionally biased region" description="Basic residues" evidence="9">
    <location>
        <begin position="1111"/>
        <end position="1121"/>
    </location>
</feature>
<dbReference type="STRING" id="1676925.ENSPKIP00000033825"/>
<dbReference type="Pfam" id="PF12796">
    <property type="entry name" value="Ank_2"/>
    <property type="match status" value="1"/>
</dbReference>
<feature type="compositionally biased region" description="Basic residues" evidence="9">
    <location>
        <begin position="870"/>
        <end position="889"/>
    </location>
</feature>
<dbReference type="GO" id="GO:0000122">
    <property type="term" value="P:negative regulation of transcription by RNA polymerase II"/>
    <property type="evidence" value="ECO:0007669"/>
    <property type="project" value="TreeGrafter"/>
</dbReference>
<feature type="repeat" description="ANK" evidence="8">
    <location>
        <begin position="1263"/>
        <end position="1295"/>
    </location>
</feature>
<keyword evidence="4" id="KW-0677">Repeat</keyword>
<feature type="region of interest" description="Disordered" evidence="9">
    <location>
        <begin position="550"/>
        <end position="588"/>
    </location>
</feature>
<feature type="region of interest" description="Disordered" evidence="9">
    <location>
        <begin position="671"/>
        <end position="694"/>
    </location>
</feature>
<dbReference type="GO" id="GO:0003714">
    <property type="term" value="F:transcription corepressor activity"/>
    <property type="evidence" value="ECO:0007669"/>
    <property type="project" value="TreeGrafter"/>
</dbReference>
<keyword evidence="12" id="KW-1185">Reference proteome</keyword>
<evidence type="ECO:0000259" key="10">
    <source>
        <dbReference type="Pfam" id="PF16553"/>
    </source>
</evidence>
<feature type="region of interest" description="Disordered" evidence="9">
    <location>
        <begin position="604"/>
        <end position="648"/>
    </location>
</feature>
<name>A0A3B3STZ7_9TELE</name>
<feature type="compositionally biased region" description="Polar residues" evidence="9">
    <location>
        <begin position="575"/>
        <end position="588"/>
    </location>
</feature>
<feature type="repeat" description="ANK" evidence="8">
    <location>
        <begin position="1230"/>
        <end position="1262"/>
    </location>
</feature>
<feature type="compositionally biased region" description="Basic residues" evidence="9">
    <location>
        <begin position="1023"/>
        <end position="1032"/>
    </location>
</feature>
<feature type="region of interest" description="Disordered" evidence="9">
    <location>
        <begin position="941"/>
        <end position="1032"/>
    </location>
</feature>
<evidence type="ECO:0000256" key="1">
    <source>
        <dbReference type="ARBA" id="ARBA00004123"/>
    </source>
</evidence>
<feature type="compositionally biased region" description="Basic and acidic residues" evidence="9">
    <location>
        <begin position="1007"/>
        <end position="1022"/>
    </location>
</feature>
<dbReference type="PANTHER" id="PTHR24117">
    <property type="entry name" value="AGAP007537-PB"/>
    <property type="match status" value="1"/>
</dbReference>
<keyword evidence="5" id="KW-0832">Ubl conjugation</keyword>
<keyword evidence="6" id="KW-0539">Nucleus</keyword>
<dbReference type="Proteomes" id="UP000261540">
    <property type="component" value="Unplaced"/>
</dbReference>